<sequence>MEEKKIKEDVDVDVAKDEDREVVEEIMTTFIIVKRVINSPKVMEKEEANLVGDKEESEESTLLLALKEDSDDKSL</sequence>
<dbReference type="AlphaFoldDB" id="A0A371HKS5"/>
<reference evidence="2" key="1">
    <citation type="submission" date="2018-05" db="EMBL/GenBank/DDBJ databases">
        <title>Draft genome of Mucuna pruriens seed.</title>
        <authorList>
            <person name="Nnadi N.E."/>
            <person name="Vos R."/>
            <person name="Hasami M.H."/>
            <person name="Devisetty U.K."/>
            <person name="Aguiy J.C."/>
        </authorList>
    </citation>
    <scope>NUCLEOTIDE SEQUENCE [LARGE SCALE GENOMIC DNA]</scope>
    <source>
        <strain evidence="2">JCA_2017</strain>
    </source>
</reference>
<name>A0A371HKS5_MUCPR</name>
<accession>A0A371HKS5</accession>
<dbReference type="EMBL" id="QJKJ01002310">
    <property type="protein sequence ID" value="RDY03397.1"/>
    <property type="molecule type" value="Genomic_DNA"/>
</dbReference>
<organism evidence="2 3">
    <name type="scientific">Mucuna pruriens</name>
    <name type="common">Velvet bean</name>
    <name type="synonym">Dolichos pruriens</name>
    <dbReference type="NCBI Taxonomy" id="157652"/>
    <lineage>
        <taxon>Eukaryota</taxon>
        <taxon>Viridiplantae</taxon>
        <taxon>Streptophyta</taxon>
        <taxon>Embryophyta</taxon>
        <taxon>Tracheophyta</taxon>
        <taxon>Spermatophyta</taxon>
        <taxon>Magnoliopsida</taxon>
        <taxon>eudicotyledons</taxon>
        <taxon>Gunneridae</taxon>
        <taxon>Pentapetalae</taxon>
        <taxon>rosids</taxon>
        <taxon>fabids</taxon>
        <taxon>Fabales</taxon>
        <taxon>Fabaceae</taxon>
        <taxon>Papilionoideae</taxon>
        <taxon>50 kb inversion clade</taxon>
        <taxon>NPAAA clade</taxon>
        <taxon>indigoferoid/millettioid clade</taxon>
        <taxon>Phaseoleae</taxon>
        <taxon>Mucuna</taxon>
    </lineage>
</organism>
<evidence type="ECO:0000313" key="2">
    <source>
        <dbReference type="EMBL" id="RDY03397.1"/>
    </source>
</evidence>
<feature type="region of interest" description="Disordered" evidence="1">
    <location>
        <begin position="48"/>
        <end position="75"/>
    </location>
</feature>
<gene>
    <name evidence="2" type="ORF">CR513_13035</name>
</gene>
<dbReference type="Proteomes" id="UP000257109">
    <property type="component" value="Unassembled WGS sequence"/>
</dbReference>
<protein>
    <submittedName>
        <fullName evidence="2">Uncharacterized protein</fullName>
    </submittedName>
</protein>
<comment type="caution">
    <text evidence="2">The sequence shown here is derived from an EMBL/GenBank/DDBJ whole genome shotgun (WGS) entry which is preliminary data.</text>
</comment>
<feature type="compositionally biased region" description="Basic and acidic residues" evidence="1">
    <location>
        <begin position="66"/>
        <end position="75"/>
    </location>
</feature>
<feature type="non-terminal residue" evidence="2">
    <location>
        <position position="1"/>
    </location>
</feature>
<evidence type="ECO:0000256" key="1">
    <source>
        <dbReference type="SAM" id="MobiDB-lite"/>
    </source>
</evidence>
<proteinExistence type="predicted"/>
<keyword evidence="3" id="KW-1185">Reference proteome</keyword>
<evidence type="ECO:0000313" key="3">
    <source>
        <dbReference type="Proteomes" id="UP000257109"/>
    </source>
</evidence>